<dbReference type="NCBIfam" id="TIGR02593">
    <property type="entry name" value="CRISPR_cas5"/>
    <property type="match status" value="1"/>
</dbReference>
<evidence type="ECO:0000256" key="1">
    <source>
        <dbReference type="ARBA" id="ARBA00023118"/>
    </source>
</evidence>
<dbReference type="InterPro" id="IPR013422">
    <property type="entry name" value="CRISPR-assoc_prot_Cas5_N"/>
</dbReference>
<organism evidence="2 3">
    <name type="scientific">Bowmanella pacifica</name>
    <dbReference type="NCBI Taxonomy" id="502051"/>
    <lineage>
        <taxon>Bacteria</taxon>
        <taxon>Pseudomonadati</taxon>
        <taxon>Pseudomonadota</taxon>
        <taxon>Gammaproteobacteria</taxon>
        <taxon>Alteromonadales</taxon>
        <taxon>Alteromonadaceae</taxon>
        <taxon>Bowmanella</taxon>
    </lineage>
</organism>
<dbReference type="InterPro" id="IPR010147">
    <property type="entry name" value="CRISPR-assoc_prot_CasD"/>
</dbReference>
<name>A0A917YW13_9ALTE</name>
<dbReference type="AlphaFoldDB" id="A0A917YW13"/>
<protein>
    <submittedName>
        <fullName evidence="2">Type I-E CRISPR-associated protein Cas5/CasD</fullName>
    </submittedName>
</protein>
<dbReference type="InterPro" id="IPR021124">
    <property type="entry name" value="CRISPR-assoc_prot_Cas5"/>
</dbReference>
<dbReference type="Pfam" id="PF09704">
    <property type="entry name" value="Cas_Cas5d"/>
    <property type="match status" value="1"/>
</dbReference>
<evidence type="ECO:0000313" key="2">
    <source>
        <dbReference type="EMBL" id="GGO67552.1"/>
    </source>
</evidence>
<dbReference type="Gene3D" id="3.30.70.2660">
    <property type="match status" value="1"/>
</dbReference>
<accession>A0A917YW13</accession>
<gene>
    <name evidence="2" type="ORF">GCM10010982_14280</name>
</gene>
<dbReference type="GO" id="GO:0003723">
    <property type="term" value="F:RNA binding"/>
    <property type="evidence" value="ECO:0007669"/>
    <property type="project" value="InterPro"/>
</dbReference>
<dbReference type="GO" id="GO:0051607">
    <property type="term" value="P:defense response to virus"/>
    <property type="evidence" value="ECO:0007669"/>
    <property type="project" value="UniProtKB-KW"/>
</dbReference>
<sequence>MASWGEPAVGSDRPSALRPTRSALLGLVAAALGIKREEQAQHDKLNASLRFAIKQISAGVLLRDFHTAQVPSQDRKSVLRTRKDELKGDKLNTVLSSRDFRSDGLWIVAIEVTDNSKWDIQQIQQALLKPKFTLYLGRKSCPLAAPLSPQLTSTDDLQTALDIAFEPLLGSIDEDRMWLPKSERAAYYWQEGMVSGSLRGVSSNKVWDEPVHRGRWQFTSRVEHSASMQREKP</sequence>
<dbReference type="EMBL" id="BMLS01000002">
    <property type="protein sequence ID" value="GGO67552.1"/>
    <property type="molecule type" value="Genomic_DNA"/>
</dbReference>
<comment type="caution">
    <text evidence="2">The sequence shown here is derived from an EMBL/GenBank/DDBJ whole genome shotgun (WGS) entry which is preliminary data.</text>
</comment>
<proteinExistence type="predicted"/>
<keyword evidence="3" id="KW-1185">Reference proteome</keyword>
<dbReference type="Proteomes" id="UP000606935">
    <property type="component" value="Unassembled WGS sequence"/>
</dbReference>
<keyword evidence="1" id="KW-0051">Antiviral defense</keyword>
<dbReference type="NCBIfam" id="TIGR01868">
    <property type="entry name" value="casD_Cas5e"/>
    <property type="match status" value="1"/>
</dbReference>
<reference evidence="2" key="2">
    <citation type="submission" date="2020-09" db="EMBL/GenBank/DDBJ databases">
        <authorList>
            <person name="Sun Q."/>
            <person name="Zhou Y."/>
        </authorList>
    </citation>
    <scope>NUCLEOTIDE SEQUENCE</scope>
    <source>
        <strain evidence="2">CGMCC 1.7086</strain>
    </source>
</reference>
<evidence type="ECO:0000313" key="3">
    <source>
        <dbReference type="Proteomes" id="UP000606935"/>
    </source>
</evidence>
<dbReference type="GO" id="GO:0043571">
    <property type="term" value="P:maintenance of CRISPR repeat elements"/>
    <property type="evidence" value="ECO:0007669"/>
    <property type="project" value="InterPro"/>
</dbReference>
<reference evidence="2" key="1">
    <citation type="journal article" date="2014" name="Int. J. Syst. Evol. Microbiol.">
        <title>Complete genome sequence of Corynebacterium casei LMG S-19264T (=DSM 44701T), isolated from a smear-ripened cheese.</title>
        <authorList>
            <consortium name="US DOE Joint Genome Institute (JGI-PGF)"/>
            <person name="Walter F."/>
            <person name="Albersmeier A."/>
            <person name="Kalinowski J."/>
            <person name="Ruckert C."/>
        </authorList>
    </citation>
    <scope>NUCLEOTIDE SEQUENCE</scope>
    <source>
        <strain evidence="2">CGMCC 1.7086</strain>
    </source>
</reference>